<organism evidence="2 3">
    <name type="scientific">Actinocorallia libanotica</name>
    <dbReference type="NCBI Taxonomy" id="46162"/>
    <lineage>
        <taxon>Bacteria</taxon>
        <taxon>Bacillati</taxon>
        <taxon>Actinomycetota</taxon>
        <taxon>Actinomycetes</taxon>
        <taxon>Streptosporangiales</taxon>
        <taxon>Thermomonosporaceae</taxon>
        <taxon>Actinocorallia</taxon>
    </lineage>
</organism>
<evidence type="ECO:0000259" key="1">
    <source>
        <dbReference type="Pfam" id="PF22400"/>
    </source>
</evidence>
<dbReference type="InterPro" id="IPR053918">
    <property type="entry name" value="DUF6980"/>
</dbReference>
<dbReference type="Proteomes" id="UP001500665">
    <property type="component" value="Unassembled WGS sequence"/>
</dbReference>
<dbReference type="RefSeq" id="WP_425544155.1">
    <property type="nucleotide sequence ID" value="NZ_BAAAHH010000026.1"/>
</dbReference>
<dbReference type="EMBL" id="BAAAHH010000026">
    <property type="protein sequence ID" value="GAA0961503.1"/>
    <property type="molecule type" value="Genomic_DNA"/>
</dbReference>
<comment type="caution">
    <text evidence="2">The sequence shown here is derived from an EMBL/GenBank/DDBJ whole genome shotgun (WGS) entry which is preliminary data.</text>
</comment>
<name>A0ABP4C6W2_9ACTN</name>
<proteinExistence type="predicted"/>
<gene>
    <name evidence="2" type="ORF">GCM10009550_54150</name>
</gene>
<accession>A0ABP4C6W2</accession>
<feature type="domain" description="DUF6980" evidence="1">
    <location>
        <begin position="3"/>
        <end position="64"/>
    </location>
</feature>
<evidence type="ECO:0000313" key="2">
    <source>
        <dbReference type="EMBL" id="GAA0961503.1"/>
    </source>
</evidence>
<dbReference type="Pfam" id="PF22400">
    <property type="entry name" value="DUF6980"/>
    <property type="match status" value="1"/>
</dbReference>
<reference evidence="3" key="1">
    <citation type="journal article" date="2019" name="Int. J. Syst. Evol. Microbiol.">
        <title>The Global Catalogue of Microorganisms (GCM) 10K type strain sequencing project: providing services to taxonomists for standard genome sequencing and annotation.</title>
        <authorList>
            <consortium name="The Broad Institute Genomics Platform"/>
            <consortium name="The Broad Institute Genome Sequencing Center for Infectious Disease"/>
            <person name="Wu L."/>
            <person name="Ma J."/>
        </authorList>
    </citation>
    <scope>NUCLEOTIDE SEQUENCE [LARGE SCALE GENOMIC DNA]</scope>
    <source>
        <strain evidence="3">JCM 10696</strain>
    </source>
</reference>
<keyword evidence="3" id="KW-1185">Reference proteome</keyword>
<sequence length="79" mass="8713">MRICCERMRAQLERGCPRHDDPYLCPDRLVVHSAEFGVWGLVVRGEGRMAVPIAFCPWCGTRLAGLGEAVRSSVGKDPA</sequence>
<protein>
    <recommendedName>
        <fullName evidence="1">DUF6980 domain-containing protein</fullName>
    </recommendedName>
</protein>
<evidence type="ECO:0000313" key="3">
    <source>
        <dbReference type="Proteomes" id="UP001500665"/>
    </source>
</evidence>